<dbReference type="InterPro" id="IPR014710">
    <property type="entry name" value="RmlC-like_jellyroll"/>
</dbReference>
<evidence type="ECO:0000256" key="1">
    <source>
        <dbReference type="ARBA" id="ARBA00023015"/>
    </source>
</evidence>
<dbReference type="GO" id="GO:0003700">
    <property type="term" value="F:DNA-binding transcription factor activity"/>
    <property type="evidence" value="ECO:0007669"/>
    <property type="project" value="TreeGrafter"/>
</dbReference>
<comment type="caution">
    <text evidence="6">The sequence shown here is derived from an EMBL/GenBank/DDBJ whole genome shotgun (WGS) entry which is preliminary data.</text>
</comment>
<organism evidence="6 7">
    <name type="scientific">Mycetocola manganoxydans</name>
    <dbReference type="NCBI Taxonomy" id="699879"/>
    <lineage>
        <taxon>Bacteria</taxon>
        <taxon>Bacillati</taxon>
        <taxon>Actinomycetota</taxon>
        <taxon>Actinomycetes</taxon>
        <taxon>Micrococcales</taxon>
        <taxon>Microbacteriaceae</taxon>
        <taxon>Mycetocola</taxon>
    </lineage>
</organism>
<dbReference type="RefSeq" id="WP_121671588.1">
    <property type="nucleotide sequence ID" value="NZ_BMXM01000002.1"/>
</dbReference>
<sequence length="247" mass="26390">MSAHAPGPETDAVRTCSVDVRMHVLTHVPYFAGLTIDEVADVNALMQVRWHDEDDSIYQAGQDGSELHVLASGRAKVFRPSASGHDVVVDLVGPGDSFGTLRSLGSGRYTDTAQSLTRSCVLTLSNADFHRVLARHPQVALAVVEDLAARLEQSHRVIRQLSADTVEQRVAAALLSLVSKLGCTAVDGSVRVSLSRADLAAMTGTTIESASRVVSRLRSHGVIATGRGWTSIIDSERLRTVAEGTQL</sequence>
<keyword evidence="3" id="KW-0804">Transcription</keyword>
<evidence type="ECO:0000313" key="6">
    <source>
        <dbReference type="EMBL" id="RLP73424.1"/>
    </source>
</evidence>
<protein>
    <submittedName>
        <fullName evidence="6">Crp/Fnr family transcriptional regulator</fullName>
    </submittedName>
</protein>
<dbReference type="EMBL" id="RCUV01000002">
    <property type="protein sequence ID" value="RLP73424.1"/>
    <property type="molecule type" value="Genomic_DNA"/>
</dbReference>
<dbReference type="PROSITE" id="PS51063">
    <property type="entry name" value="HTH_CRP_2"/>
    <property type="match status" value="1"/>
</dbReference>
<proteinExistence type="predicted"/>
<dbReference type="PANTHER" id="PTHR24567:SF28">
    <property type="entry name" value="LISTERIOLYSIN REGULATORY PROTEIN"/>
    <property type="match status" value="1"/>
</dbReference>
<keyword evidence="1" id="KW-0805">Transcription regulation</keyword>
<dbReference type="PANTHER" id="PTHR24567">
    <property type="entry name" value="CRP FAMILY TRANSCRIPTIONAL REGULATORY PROTEIN"/>
    <property type="match status" value="1"/>
</dbReference>
<dbReference type="SMART" id="SM00419">
    <property type="entry name" value="HTH_CRP"/>
    <property type="match status" value="1"/>
</dbReference>
<dbReference type="SMART" id="SM00100">
    <property type="entry name" value="cNMP"/>
    <property type="match status" value="1"/>
</dbReference>
<dbReference type="InterPro" id="IPR018490">
    <property type="entry name" value="cNMP-bd_dom_sf"/>
</dbReference>
<dbReference type="Pfam" id="PF13545">
    <property type="entry name" value="HTH_Crp_2"/>
    <property type="match status" value="1"/>
</dbReference>
<evidence type="ECO:0000313" key="7">
    <source>
        <dbReference type="Proteomes" id="UP000270299"/>
    </source>
</evidence>
<evidence type="ECO:0000256" key="2">
    <source>
        <dbReference type="ARBA" id="ARBA00023125"/>
    </source>
</evidence>
<dbReference type="InterPro" id="IPR036390">
    <property type="entry name" value="WH_DNA-bd_sf"/>
</dbReference>
<dbReference type="Gene3D" id="1.10.10.10">
    <property type="entry name" value="Winged helix-like DNA-binding domain superfamily/Winged helix DNA-binding domain"/>
    <property type="match status" value="1"/>
</dbReference>
<name>A0A3L7A021_9MICO</name>
<dbReference type="Proteomes" id="UP000270299">
    <property type="component" value="Unassembled WGS sequence"/>
</dbReference>
<dbReference type="GO" id="GO:0005829">
    <property type="term" value="C:cytosol"/>
    <property type="evidence" value="ECO:0007669"/>
    <property type="project" value="TreeGrafter"/>
</dbReference>
<dbReference type="InterPro" id="IPR050397">
    <property type="entry name" value="Env_Response_Regulators"/>
</dbReference>
<keyword evidence="7" id="KW-1185">Reference proteome</keyword>
<evidence type="ECO:0000259" key="5">
    <source>
        <dbReference type="PROSITE" id="PS51063"/>
    </source>
</evidence>
<dbReference type="GO" id="GO:0003677">
    <property type="term" value="F:DNA binding"/>
    <property type="evidence" value="ECO:0007669"/>
    <property type="project" value="UniProtKB-KW"/>
</dbReference>
<dbReference type="OrthoDB" id="156829at2"/>
<dbReference type="AlphaFoldDB" id="A0A3L7A021"/>
<dbReference type="InterPro" id="IPR036388">
    <property type="entry name" value="WH-like_DNA-bd_sf"/>
</dbReference>
<dbReference type="CDD" id="cd00038">
    <property type="entry name" value="CAP_ED"/>
    <property type="match status" value="1"/>
</dbReference>
<reference evidence="6 7" key="1">
    <citation type="submission" date="2018-10" db="EMBL/GenBank/DDBJ databases">
        <authorList>
            <person name="Li J."/>
        </authorList>
    </citation>
    <scope>NUCLEOTIDE SEQUENCE [LARGE SCALE GENOMIC DNA]</scope>
    <source>
        <strain evidence="6 7">CCTCC AB209002</strain>
    </source>
</reference>
<evidence type="ECO:0000256" key="3">
    <source>
        <dbReference type="ARBA" id="ARBA00023163"/>
    </source>
</evidence>
<dbReference type="SUPFAM" id="SSF51206">
    <property type="entry name" value="cAMP-binding domain-like"/>
    <property type="match status" value="1"/>
</dbReference>
<gene>
    <name evidence="6" type="ORF">D9V29_01680</name>
</gene>
<keyword evidence="2" id="KW-0238">DNA-binding</keyword>
<feature type="domain" description="HTH crp-type" evidence="5">
    <location>
        <begin position="164"/>
        <end position="236"/>
    </location>
</feature>
<dbReference type="Pfam" id="PF00027">
    <property type="entry name" value="cNMP_binding"/>
    <property type="match status" value="1"/>
</dbReference>
<accession>A0A3L7A021</accession>
<dbReference type="Gene3D" id="2.60.120.10">
    <property type="entry name" value="Jelly Rolls"/>
    <property type="match status" value="1"/>
</dbReference>
<dbReference type="InterPro" id="IPR000595">
    <property type="entry name" value="cNMP-bd_dom"/>
</dbReference>
<feature type="domain" description="Cyclic nucleotide-binding" evidence="4">
    <location>
        <begin position="30"/>
        <end position="150"/>
    </location>
</feature>
<evidence type="ECO:0000259" key="4">
    <source>
        <dbReference type="PROSITE" id="PS50042"/>
    </source>
</evidence>
<dbReference type="InterPro" id="IPR012318">
    <property type="entry name" value="HTH_CRP"/>
</dbReference>
<dbReference type="PROSITE" id="PS50042">
    <property type="entry name" value="CNMP_BINDING_3"/>
    <property type="match status" value="1"/>
</dbReference>
<dbReference type="PRINTS" id="PR00034">
    <property type="entry name" value="HTHCRP"/>
</dbReference>
<dbReference type="SUPFAM" id="SSF46785">
    <property type="entry name" value="Winged helix' DNA-binding domain"/>
    <property type="match status" value="1"/>
</dbReference>